<dbReference type="OrthoDB" id="999962at2759"/>
<dbReference type="PANTHER" id="PTHR10778:SF4">
    <property type="entry name" value="NUCLEOTIDE SUGAR TRANSPORTER SLC35B4"/>
    <property type="match status" value="1"/>
</dbReference>
<dbReference type="InterPro" id="IPR013657">
    <property type="entry name" value="SCL35B1-4/HUT1"/>
</dbReference>
<reference evidence="9" key="1">
    <citation type="submission" date="2020-07" db="EMBL/GenBank/DDBJ databases">
        <title>The High-quality genome of the commercially important snow crab, Chionoecetes opilio.</title>
        <authorList>
            <person name="Jeong J.-H."/>
            <person name="Ryu S."/>
        </authorList>
    </citation>
    <scope>NUCLEOTIDE SEQUENCE</scope>
    <source>
        <strain evidence="9">MADBK_172401_WGS</strain>
        <tissue evidence="9">Digestive gland</tissue>
    </source>
</reference>
<comment type="caution">
    <text evidence="9">The sequence shown here is derived from an EMBL/GenBank/DDBJ whole genome shotgun (WGS) entry which is preliminary data.</text>
</comment>
<name>A0A8J5CS24_CHIOP</name>
<keyword evidence="5 8" id="KW-0812">Transmembrane</keyword>
<feature type="transmembrane region" description="Helical" evidence="8">
    <location>
        <begin position="94"/>
        <end position="112"/>
    </location>
</feature>
<evidence type="ECO:0000313" key="10">
    <source>
        <dbReference type="Proteomes" id="UP000770661"/>
    </source>
</evidence>
<dbReference type="InterPro" id="IPR037185">
    <property type="entry name" value="EmrE-like"/>
</dbReference>
<proteinExistence type="inferred from homology"/>
<feature type="transmembrane region" description="Helical" evidence="8">
    <location>
        <begin position="275"/>
        <end position="296"/>
    </location>
</feature>
<dbReference type="Proteomes" id="UP000770661">
    <property type="component" value="Unassembled WGS sequence"/>
</dbReference>
<evidence type="ECO:0000256" key="1">
    <source>
        <dbReference type="ARBA" id="ARBA00004127"/>
    </source>
</evidence>
<dbReference type="EMBL" id="JACEEZ010015195">
    <property type="protein sequence ID" value="KAG0718995.1"/>
    <property type="molecule type" value="Genomic_DNA"/>
</dbReference>
<evidence type="ECO:0000313" key="9">
    <source>
        <dbReference type="EMBL" id="KAG0718995.1"/>
    </source>
</evidence>
<feature type="transmembrane region" description="Helical" evidence="8">
    <location>
        <begin position="247"/>
        <end position="268"/>
    </location>
</feature>
<feature type="transmembrane region" description="Helical" evidence="8">
    <location>
        <begin position="31"/>
        <end position="54"/>
    </location>
</feature>
<keyword evidence="6 8" id="KW-1133">Transmembrane helix</keyword>
<evidence type="ECO:0000256" key="2">
    <source>
        <dbReference type="ARBA" id="ARBA00010694"/>
    </source>
</evidence>
<dbReference type="Pfam" id="PF08449">
    <property type="entry name" value="UAA"/>
    <property type="match status" value="1"/>
</dbReference>
<dbReference type="PANTHER" id="PTHR10778">
    <property type="entry name" value="SOLUTE CARRIER FAMILY 35 MEMBER B"/>
    <property type="match status" value="1"/>
</dbReference>
<gene>
    <name evidence="9" type="primary">slc35b4_2</name>
    <name evidence="9" type="ORF">GWK47_051397</name>
</gene>
<dbReference type="GO" id="GO:0000139">
    <property type="term" value="C:Golgi membrane"/>
    <property type="evidence" value="ECO:0007669"/>
    <property type="project" value="TreeGrafter"/>
</dbReference>
<keyword evidence="3" id="KW-0813">Transport</keyword>
<dbReference type="SUPFAM" id="SSF103481">
    <property type="entry name" value="Multidrug resistance efflux transporter EmrE"/>
    <property type="match status" value="1"/>
</dbReference>
<accession>A0A8J5CS24</accession>
<dbReference type="AlphaFoldDB" id="A0A8J5CS24"/>
<keyword evidence="4" id="KW-0762">Sugar transport</keyword>
<evidence type="ECO:0000256" key="7">
    <source>
        <dbReference type="ARBA" id="ARBA00023136"/>
    </source>
</evidence>
<feature type="transmembrane region" description="Helical" evidence="8">
    <location>
        <begin position="162"/>
        <end position="180"/>
    </location>
</feature>
<keyword evidence="7 8" id="KW-0472">Membrane</keyword>
<dbReference type="GO" id="GO:0005789">
    <property type="term" value="C:endoplasmic reticulum membrane"/>
    <property type="evidence" value="ECO:0007669"/>
    <property type="project" value="TreeGrafter"/>
</dbReference>
<evidence type="ECO:0000256" key="4">
    <source>
        <dbReference type="ARBA" id="ARBA00022597"/>
    </source>
</evidence>
<sequence length="344" mass="36963">MGTAAALALVFVGCCSNVVFLELLVQEEPASGHLITFAQFVFITLHGLLFTSRLATKHNVVPIREYLVLVVLFFVVNVSNNLAFAFNISMPLHMIFRSGGLIANMVMGVVVAGRRYSPAKCLSVAMITLGTLLCTLASAHTWEKGVVGGGGGEAGGGDLTSLVTWLGGIALLTFALFLSARMGLFQECLYARYGKHPWEALFYIHALSLPGFLVTAPSILKHGSKFSASTPLPGLATVPLVAPVPRLWLFLLANTLTQFVCISSVFRLTSECSSLTVTLVLTLRKFLSLLFSIVYFRHPFTPLHWLGTALVFAGTLLFAQVLDMLRAALAPSSSPPVAAAKKMD</sequence>
<feature type="transmembrane region" description="Helical" evidence="8">
    <location>
        <begin position="66"/>
        <end position="88"/>
    </location>
</feature>
<keyword evidence="10" id="KW-1185">Reference proteome</keyword>
<feature type="transmembrane region" description="Helical" evidence="8">
    <location>
        <begin position="200"/>
        <end position="220"/>
    </location>
</feature>
<evidence type="ECO:0000256" key="3">
    <source>
        <dbReference type="ARBA" id="ARBA00022448"/>
    </source>
</evidence>
<comment type="similarity">
    <text evidence="2">Belongs to the nucleotide-sugar transporter family. SLC35B subfamily.</text>
</comment>
<feature type="transmembrane region" description="Helical" evidence="8">
    <location>
        <begin position="124"/>
        <end position="142"/>
    </location>
</feature>
<organism evidence="9 10">
    <name type="scientific">Chionoecetes opilio</name>
    <name type="common">Atlantic snow crab</name>
    <name type="synonym">Cancer opilio</name>
    <dbReference type="NCBI Taxonomy" id="41210"/>
    <lineage>
        <taxon>Eukaryota</taxon>
        <taxon>Metazoa</taxon>
        <taxon>Ecdysozoa</taxon>
        <taxon>Arthropoda</taxon>
        <taxon>Crustacea</taxon>
        <taxon>Multicrustacea</taxon>
        <taxon>Malacostraca</taxon>
        <taxon>Eumalacostraca</taxon>
        <taxon>Eucarida</taxon>
        <taxon>Decapoda</taxon>
        <taxon>Pleocyemata</taxon>
        <taxon>Brachyura</taxon>
        <taxon>Eubrachyura</taxon>
        <taxon>Majoidea</taxon>
        <taxon>Majidae</taxon>
        <taxon>Chionoecetes</taxon>
    </lineage>
</organism>
<dbReference type="NCBIfam" id="TIGR00803">
    <property type="entry name" value="nst"/>
    <property type="match status" value="1"/>
</dbReference>
<comment type="subcellular location">
    <subcellularLocation>
        <location evidence="1">Endomembrane system</location>
        <topology evidence="1">Multi-pass membrane protein</topology>
    </subcellularLocation>
</comment>
<evidence type="ECO:0000256" key="8">
    <source>
        <dbReference type="SAM" id="Phobius"/>
    </source>
</evidence>
<evidence type="ECO:0000256" key="5">
    <source>
        <dbReference type="ARBA" id="ARBA00022692"/>
    </source>
</evidence>
<evidence type="ECO:0000256" key="6">
    <source>
        <dbReference type="ARBA" id="ARBA00022989"/>
    </source>
</evidence>
<dbReference type="GO" id="GO:0005462">
    <property type="term" value="F:UDP-N-acetylglucosamine transmembrane transporter activity"/>
    <property type="evidence" value="ECO:0007669"/>
    <property type="project" value="TreeGrafter"/>
</dbReference>
<feature type="transmembrane region" description="Helical" evidence="8">
    <location>
        <begin position="302"/>
        <end position="322"/>
    </location>
</feature>
<dbReference type="GO" id="GO:0005464">
    <property type="term" value="F:UDP-xylose transmembrane transporter activity"/>
    <property type="evidence" value="ECO:0007669"/>
    <property type="project" value="TreeGrafter"/>
</dbReference>
<protein>
    <submittedName>
        <fullName evidence="9">UDP-xylose and UDP-N-acetylglucosamine transporter</fullName>
    </submittedName>
</protein>